<dbReference type="EMBL" id="NMUH01000143">
    <property type="protein sequence ID" value="MQL72817.1"/>
    <property type="molecule type" value="Genomic_DNA"/>
</dbReference>
<sequence length="356" mass="37642">MRRTNRSPPSQRRGTSPEDLRERILERQMASSFAGTRERLASVGEEKSLRRGSPRESFAPLEARGPNEGATPGFWRVVRRGCAHGRRGRLGPAGHASTGPKAGSDRRGGLPNRRGSCLAGPCTGGGPEPAGPPTSRGPRLAGPRTGGGPEPAGPRTGGDPLLAGPPGVLNRRAPQPAGVPAWQAPAPAGVPNRRAPELAGIPSWRGPRTGGGPRLAGPRTGGGPRWRDPEPAGVPAWGPNRRGAPLAHSYKGWGLHLLGELCGPPVTGLLVDGRATHVHTRTHVHLTCTRRAFSTVSRAFDSIFGEHVLLTFPNQSTSCVVSNASPNIEFRLSGIRISTVDRPFECHTPARFRLTH</sequence>
<proteinExistence type="predicted"/>
<reference evidence="2" key="1">
    <citation type="submission" date="2017-07" db="EMBL/GenBank/DDBJ databases">
        <title>Taro Niue Genome Assembly and Annotation.</title>
        <authorList>
            <person name="Atibalentja N."/>
            <person name="Keating K."/>
            <person name="Fields C.J."/>
        </authorList>
    </citation>
    <scope>NUCLEOTIDE SEQUENCE</scope>
    <source>
        <strain evidence="2">Niue_2</strain>
        <tissue evidence="2">Leaf</tissue>
    </source>
</reference>
<evidence type="ECO:0000256" key="1">
    <source>
        <dbReference type="SAM" id="MobiDB-lite"/>
    </source>
</evidence>
<feature type="compositionally biased region" description="Polar residues" evidence="1">
    <location>
        <begin position="1"/>
        <end position="14"/>
    </location>
</feature>
<comment type="caution">
    <text evidence="2">The sequence shown here is derived from an EMBL/GenBank/DDBJ whole genome shotgun (WGS) entry which is preliminary data.</text>
</comment>
<dbReference type="Proteomes" id="UP000652761">
    <property type="component" value="Unassembled WGS sequence"/>
</dbReference>
<feature type="compositionally biased region" description="Basic and acidic residues" evidence="1">
    <location>
        <begin position="15"/>
        <end position="26"/>
    </location>
</feature>
<evidence type="ECO:0000313" key="2">
    <source>
        <dbReference type="EMBL" id="MQL72817.1"/>
    </source>
</evidence>
<feature type="compositionally biased region" description="Gly residues" evidence="1">
    <location>
        <begin position="208"/>
        <end position="224"/>
    </location>
</feature>
<feature type="compositionally biased region" description="Basic residues" evidence="1">
    <location>
        <begin position="77"/>
        <end position="89"/>
    </location>
</feature>
<organism evidence="2 3">
    <name type="scientific">Colocasia esculenta</name>
    <name type="common">Wild taro</name>
    <name type="synonym">Arum esculentum</name>
    <dbReference type="NCBI Taxonomy" id="4460"/>
    <lineage>
        <taxon>Eukaryota</taxon>
        <taxon>Viridiplantae</taxon>
        <taxon>Streptophyta</taxon>
        <taxon>Embryophyta</taxon>
        <taxon>Tracheophyta</taxon>
        <taxon>Spermatophyta</taxon>
        <taxon>Magnoliopsida</taxon>
        <taxon>Liliopsida</taxon>
        <taxon>Araceae</taxon>
        <taxon>Aroideae</taxon>
        <taxon>Colocasieae</taxon>
        <taxon>Colocasia</taxon>
    </lineage>
</organism>
<protein>
    <submittedName>
        <fullName evidence="2">Uncharacterized protein</fullName>
    </submittedName>
</protein>
<evidence type="ECO:0000313" key="3">
    <source>
        <dbReference type="Proteomes" id="UP000652761"/>
    </source>
</evidence>
<name>A0A843TS79_COLES</name>
<keyword evidence="3" id="KW-1185">Reference proteome</keyword>
<accession>A0A843TS79</accession>
<gene>
    <name evidence="2" type="ORF">Taro_005153</name>
</gene>
<dbReference type="AlphaFoldDB" id="A0A843TS79"/>
<feature type="compositionally biased region" description="Basic and acidic residues" evidence="1">
    <location>
        <begin position="36"/>
        <end position="49"/>
    </location>
</feature>
<feature type="region of interest" description="Disordered" evidence="1">
    <location>
        <begin position="1"/>
        <end position="227"/>
    </location>
</feature>